<dbReference type="InterPro" id="IPR006311">
    <property type="entry name" value="TAT_signal"/>
</dbReference>
<evidence type="ECO:0000313" key="3">
    <source>
        <dbReference type="EMBL" id="QDV35758.1"/>
    </source>
</evidence>
<dbReference type="EMBL" id="CP036426">
    <property type="protein sequence ID" value="QDV35758.1"/>
    <property type="molecule type" value="Genomic_DNA"/>
</dbReference>
<dbReference type="KEGG" id="tpla:ElP_36640"/>
<organism evidence="3 4">
    <name type="scientific">Tautonia plasticadhaerens</name>
    <dbReference type="NCBI Taxonomy" id="2527974"/>
    <lineage>
        <taxon>Bacteria</taxon>
        <taxon>Pseudomonadati</taxon>
        <taxon>Planctomycetota</taxon>
        <taxon>Planctomycetia</taxon>
        <taxon>Isosphaerales</taxon>
        <taxon>Isosphaeraceae</taxon>
        <taxon>Tautonia</taxon>
    </lineage>
</organism>
<evidence type="ECO:0000259" key="2">
    <source>
        <dbReference type="Pfam" id="PF19051"/>
    </source>
</evidence>
<accession>A0A518H4J4</accession>
<dbReference type="SUPFAM" id="SSF51735">
    <property type="entry name" value="NAD(P)-binding Rossmann-fold domains"/>
    <property type="match status" value="1"/>
</dbReference>
<dbReference type="Pfam" id="PF01408">
    <property type="entry name" value="GFO_IDH_MocA"/>
    <property type="match status" value="1"/>
</dbReference>
<reference evidence="3 4" key="1">
    <citation type="submission" date="2019-02" db="EMBL/GenBank/DDBJ databases">
        <title>Deep-cultivation of Planctomycetes and their phenomic and genomic characterization uncovers novel biology.</title>
        <authorList>
            <person name="Wiegand S."/>
            <person name="Jogler M."/>
            <person name="Boedeker C."/>
            <person name="Pinto D."/>
            <person name="Vollmers J."/>
            <person name="Rivas-Marin E."/>
            <person name="Kohn T."/>
            <person name="Peeters S.H."/>
            <person name="Heuer A."/>
            <person name="Rast P."/>
            <person name="Oberbeckmann S."/>
            <person name="Bunk B."/>
            <person name="Jeske O."/>
            <person name="Meyerdierks A."/>
            <person name="Storesund J.E."/>
            <person name="Kallscheuer N."/>
            <person name="Luecker S."/>
            <person name="Lage O.M."/>
            <person name="Pohl T."/>
            <person name="Merkel B.J."/>
            <person name="Hornburger P."/>
            <person name="Mueller R.-W."/>
            <person name="Bruemmer F."/>
            <person name="Labrenz M."/>
            <person name="Spormann A.M."/>
            <person name="Op den Camp H."/>
            <person name="Overmann J."/>
            <person name="Amann R."/>
            <person name="Jetten M.S.M."/>
            <person name="Mascher T."/>
            <person name="Medema M.H."/>
            <person name="Devos D.P."/>
            <person name="Kaster A.-K."/>
            <person name="Ovreas L."/>
            <person name="Rohde M."/>
            <person name="Galperin M.Y."/>
            <person name="Jogler C."/>
        </authorList>
    </citation>
    <scope>NUCLEOTIDE SEQUENCE [LARGE SCALE GENOMIC DNA]</scope>
    <source>
        <strain evidence="3 4">ElP</strain>
    </source>
</reference>
<dbReference type="Gene3D" id="3.40.50.720">
    <property type="entry name" value="NAD(P)-binding Rossmann-like Domain"/>
    <property type="match status" value="1"/>
</dbReference>
<sequence length="461" mass="49980">MSRTSPDSPSRRGFLRSIGRAAAAGVAVPMVVPASALGRGGFTAPSERITLAMIGTGNQGFNDLRSFLRDDRVQVVAVCDVNREGPGYWDGKVGGREPAKRLVEEHYGRRAGSGSYAGCASVVDFREILGRDDIDAVEICTPDHWHAIPVIEACKAGKDIYCQKPLSLTIAEGRAMSDAVKETGVVFQTGSQQRSDPNFRRACELVRNGRIGELKRVLVGLPGGRPNLAGEGGDDKKTAPVPEGFEYDSWLGPAPEAPYAPARCHVNFRWILDYSGGQITDWGGHHPDCAQWGMGTERTGPVEIRNVAGTFEPPDPLWDTATAFSLDAVYGNGVVMNISNANRMGVTFEGTEGTVHADRGRIDADPKSLLDSEIGPGEIRLYASDDHFRNFIDCVHSRGPTAAPVEVAHRSITVCHLGNIALRLGRDRLRWDPDAERILGDDEAAAMLSRPYRDPWKLPVV</sequence>
<feature type="domain" description="Gfo/Idh/MocA-like oxidoreductase N-terminal" evidence="1">
    <location>
        <begin position="117"/>
        <end position="190"/>
    </location>
</feature>
<dbReference type="Pfam" id="PF19051">
    <property type="entry name" value="GFO_IDH_MocA_C2"/>
    <property type="match status" value="1"/>
</dbReference>
<keyword evidence="4" id="KW-1185">Reference proteome</keyword>
<dbReference type="OrthoDB" id="9788246at2"/>
<dbReference type="PROSITE" id="PS51318">
    <property type="entry name" value="TAT"/>
    <property type="match status" value="1"/>
</dbReference>
<evidence type="ECO:0000313" key="4">
    <source>
        <dbReference type="Proteomes" id="UP000317835"/>
    </source>
</evidence>
<keyword evidence="3" id="KW-0560">Oxidoreductase</keyword>
<dbReference type="GO" id="GO:0033712">
    <property type="term" value="F:1,5-anhydro-D-fructose reductase (1,5-anhydro-D-mannitol-forming) activity"/>
    <property type="evidence" value="ECO:0007669"/>
    <property type="project" value="UniProtKB-EC"/>
</dbReference>
<dbReference type="SUPFAM" id="SSF55347">
    <property type="entry name" value="Glyceraldehyde-3-phosphate dehydrogenase-like, C-terminal domain"/>
    <property type="match status" value="1"/>
</dbReference>
<dbReference type="AlphaFoldDB" id="A0A518H4J4"/>
<dbReference type="InterPro" id="IPR043906">
    <property type="entry name" value="Gfo/Idh/MocA_OxRdtase_bact_C"/>
</dbReference>
<dbReference type="InterPro" id="IPR050463">
    <property type="entry name" value="Gfo/Idh/MocA_oxidrdct_glycsds"/>
</dbReference>
<dbReference type="PANTHER" id="PTHR43818:SF5">
    <property type="entry name" value="OXIDOREDUCTASE FAMILY PROTEIN"/>
    <property type="match status" value="1"/>
</dbReference>
<gene>
    <name evidence="3" type="primary">afr_6</name>
    <name evidence="3" type="ORF">ElP_36640</name>
</gene>
<dbReference type="InterPro" id="IPR000683">
    <property type="entry name" value="Gfo/Idh/MocA-like_OxRdtase_N"/>
</dbReference>
<dbReference type="EC" id="1.1.1.292" evidence="3"/>
<dbReference type="InterPro" id="IPR036291">
    <property type="entry name" value="NAD(P)-bd_dom_sf"/>
</dbReference>
<dbReference type="GO" id="GO:0000166">
    <property type="term" value="F:nucleotide binding"/>
    <property type="evidence" value="ECO:0007669"/>
    <property type="project" value="InterPro"/>
</dbReference>
<dbReference type="Gene3D" id="3.30.360.10">
    <property type="entry name" value="Dihydrodipicolinate Reductase, domain 2"/>
    <property type="match status" value="1"/>
</dbReference>
<evidence type="ECO:0000259" key="1">
    <source>
        <dbReference type="Pfam" id="PF01408"/>
    </source>
</evidence>
<protein>
    <submittedName>
        <fullName evidence="3">1,5-anhydro-D-fructose reductase</fullName>
        <ecNumber evidence="3">1.1.1.292</ecNumber>
    </submittedName>
</protein>
<proteinExistence type="predicted"/>
<feature type="domain" description="Gfo/Idh/MocA-like oxidoreductase bacterial type C-terminal" evidence="2">
    <location>
        <begin position="228"/>
        <end position="457"/>
    </location>
</feature>
<dbReference type="Proteomes" id="UP000317835">
    <property type="component" value="Chromosome"/>
</dbReference>
<dbReference type="PANTHER" id="PTHR43818">
    <property type="entry name" value="BCDNA.GH03377"/>
    <property type="match status" value="1"/>
</dbReference>
<dbReference type="RefSeq" id="WP_145271545.1">
    <property type="nucleotide sequence ID" value="NZ_CP036426.1"/>
</dbReference>
<name>A0A518H4J4_9BACT</name>